<evidence type="ECO:0000256" key="3">
    <source>
        <dbReference type="ARBA" id="ARBA00023163"/>
    </source>
</evidence>
<evidence type="ECO:0000259" key="4">
    <source>
        <dbReference type="PROSITE" id="PS50949"/>
    </source>
</evidence>
<dbReference type="InterPro" id="IPR000524">
    <property type="entry name" value="Tscrpt_reg_HTH_GntR"/>
</dbReference>
<comment type="caution">
    <text evidence="5">The sequence shown here is derived from an EMBL/GenBank/DDBJ whole genome shotgun (WGS) entry which is preliminary data.</text>
</comment>
<keyword evidence="3" id="KW-0804">Transcription</keyword>
<dbReference type="InterPro" id="IPR036388">
    <property type="entry name" value="WH-like_DNA-bd_sf"/>
</dbReference>
<dbReference type="AlphaFoldDB" id="A0ABC9TR60"/>
<dbReference type="CDD" id="cd07377">
    <property type="entry name" value="WHTH_GntR"/>
    <property type="match status" value="1"/>
</dbReference>
<feature type="domain" description="HTH gntR-type" evidence="4">
    <location>
        <begin position="20"/>
        <end position="88"/>
    </location>
</feature>
<dbReference type="Gene3D" id="3.40.1410.10">
    <property type="entry name" value="Chorismate lyase-like"/>
    <property type="match status" value="1"/>
</dbReference>
<dbReference type="PROSITE" id="PS50949">
    <property type="entry name" value="HTH_GNTR"/>
    <property type="match status" value="1"/>
</dbReference>
<name>A0ABC9TR60_CLOSY</name>
<dbReference type="PANTHER" id="PTHR44846:SF1">
    <property type="entry name" value="MANNOSYL-D-GLYCERATE TRANSPORT_METABOLISM SYSTEM REPRESSOR MNGR-RELATED"/>
    <property type="match status" value="1"/>
</dbReference>
<accession>A0ABC9TR60</accession>
<evidence type="ECO:0000256" key="2">
    <source>
        <dbReference type="ARBA" id="ARBA00023125"/>
    </source>
</evidence>
<dbReference type="InterPro" id="IPR050679">
    <property type="entry name" value="Bact_HTH_transcr_reg"/>
</dbReference>
<dbReference type="InterPro" id="IPR036390">
    <property type="entry name" value="WH_DNA-bd_sf"/>
</dbReference>
<keyword evidence="2" id="KW-0238">DNA-binding</keyword>
<dbReference type="Gene3D" id="1.10.10.10">
    <property type="entry name" value="Winged helix-like DNA-binding domain superfamily/Winged helix DNA-binding domain"/>
    <property type="match status" value="1"/>
</dbReference>
<dbReference type="PANTHER" id="PTHR44846">
    <property type="entry name" value="MANNOSYL-D-GLYCERATE TRANSPORT/METABOLISM SYSTEM REPRESSOR MNGR-RELATED"/>
    <property type="match status" value="1"/>
</dbReference>
<dbReference type="InterPro" id="IPR028978">
    <property type="entry name" value="Chorismate_lyase_/UTRA_dom_sf"/>
</dbReference>
<dbReference type="SMART" id="SM00866">
    <property type="entry name" value="UTRA"/>
    <property type="match status" value="1"/>
</dbReference>
<evidence type="ECO:0000313" key="5">
    <source>
        <dbReference type="EMBL" id="ERI73554.1"/>
    </source>
</evidence>
<dbReference type="Proteomes" id="UP000016491">
    <property type="component" value="Unassembled WGS sequence"/>
</dbReference>
<dbReference type="Pfam" id="PF07702">
    <property type="entry name" value="UTRA"/>
    <property type="match status" value="1"/>
</dbReference>
<organism evidence="5 6">
    <name type="scientific">[Clostridium] symbiosum ATCC 14940</name>
    <dbReference type="NCBI Taxonomy" id="411472"/>
    <lineage>
        <taxon>Bacteria</taxon>
        <taxon>Bacillati</taxon>
        <taxon>Bacillota</taxon>
        <taxon>Clostridia</taxon>
        <taxon>Lachnospirales</taxon>
        <taxon>Lachnospiraceae</taxon>
        <taxon>Otoolea</taxon>
    </lineage>
</organism>
<evidence type="ECO:0000256" key="1">
    <source>
        <dbReference type="ARBA" id="ARBA00023015"/>
    </source>
</evidence>
<gene>
    <name evidence="5" type="ORF">CLOSYM_04801</name>
</gene>
<sequence length="254" mass="28567">MQIIIKIKGMIQMLDGKAVTPLYVQLMTEIEAKIMKGVYQPGERLQSESEMAKTFGVSIITVRNAVSALVDKGLVEKKQGKGTFVSKPKFTKDIKKLQSFTEMCEHMGMKSGGRMLENKLIVADEKTRNLLGLEKGSQVVYISRVRYADNEPVAIENNYFPLKYAFLLGETFDSNSLFEFMKDKAGVMVAVSEKWIELCKATTREAELLQLNKGTSLLYIKSVAYTQEKEPIYVGTQIFNGDRCSFYVCESTGI</sequence>
<dbReference type="SUPFAM" id="SSF46785">
    <property type="entry name" value="Winged helix' DNA-binding domain"/>
    <property type="match status" value="1"/>
</dbReference>
<dbReference type="InterPro" id="IPR011663">
    <property type="entry name" value="UTRA"/>
</dbReference>
<dbReference type="Pfam" id="PF00392">
    <property type="entry name" value="GntR"/>
    <property type="match status" value="1"/>
</dbReference>
<proteinExistence type="predicted"/>
<evidence type="ECO:0000313" key="6">
    <source>
        <dbReference type="Proteomes" id="UP000016491"/>
    </source>
</evidence>
<dbReference type="EMBL" id="AWSU01000388">
    <property type="protein sequence ID" value="ERI73554.1"/>
    <property type="molecule type" value="Genomic_DNA"/>
</dbReference>
<dbReference type="SUPFAM" id="SSF64288">
    <property type="entry name" value="Chorismate lyase-like"/>
    <property type="match status" value="1"/>
</dbReference>
<dbReference type="GO" id="GO:0003677">
    <property type="term" value="F:DNA binding"/>
    <property type="evidence" value="ECO:0007669"/>
    <property type="project" value="UniProtKB-KW"/>
</dbReference>
<protein>
    <submittedName>
        <fullName evidence="5">UbiC transcription regulator-associated domain protein</fullName>
    </submittedName>
</protein>
<keyword evidence="1" id="KW-0805">Transcription regulation</keyword>
<reference evidence="5 6" key="1">
    <citation type="submission" date="2013-07" db="EMBL/GenBank/DDBJ databases">
        <authorList>
            <person name="Weinstock G."/>
            <person name="Sodergren E."/>
            <person name="Wylie T."/>
            <person name="Fulton L."/>
            <person name="Fulton R."/>
            <person name="Fronick C."/>
            <person name="O'Laughlin M."/>
            <person name="Godfrey J."/>
            <person name="Miner T."/>
            <person name="Herter B."/>
            <person name="Appelbaum E."/>
            <person name="Cordes M."/>
            <person name="Lek S."/>
            <person name="Wollam A."/>
            <person name="Pepin K.H."/>
            <person name="Palsikar V.B."/>
            <person name="Mitreva M."/>
            <person name="Wilson R.K."/>
        </authorList>
    </citation>
    <scope>NUCLEOTIDE SEQUENCE [LARGE SCALE GENOMIC DNA]</scope>
    <source>
        <strain evidence="5 6">ATCC 14940</strain>
    </source>
</reference>
<dbReference type="SMART" id="SM00345">
    <property type="entry name" value="HTH_GNTR"/>
    <property type="match status" value="1"/>
</dbReference>